<dbReference type="Gene3D" id="2.170.220.10">
    <property type="match status" value="1"/>
</dbReference>
<dbReference type="FunCoup" id="K5W7S3">
    <property type="interactions" value="241"/>
</dbReference>
<dbReference type="GeneID" id="18910822"/>
<evidence type="ECO:0000256" key="1">
    <source>
        <dbReference type="ARBA" id="ARBA00005594"/>
    </source>
</evidence>
<dbReference type="FunFam" id="2.170.220.10:FF:000001">
    <property type="entry name" value="methionine--tRNA ligase, mitochondrial"/>
    <property type="match status" value="1"/>
</dbReference>
<evidence type="ECO:0000256" key="9">
    <source>
        <dbReference type="ARBA" id="ARBA00068817"/>
    </source>
</evidence>
<dbReference type="GO" id="GO:0005739">
    <property type="term" value="C:mitochondrion"/>
    <property type="evidence" value="ECO:0007669"/>
    <property type="project" value="UniProtKB-ARBA"/>
</dbReference>
<dbReference type="AlphaFoldDB" id="K5W7S3"/>
<dbReference type="InterPro" id="IPR015413">
    <property type="entry name" value="Methionyl/Leucyl_tRNA_Synth"/>
</dbReference>
<dbReference type="InterPro" id="IPR009080">
    <property type="entry name" value="tRNAsynth_Ia_anticodon-bd"/>
</dbReference>
<dbReference type="KEGG" id="pco:PHACADRAFT_192397"/>
<dbReference type="SUPFAM" id="SSF52374">
    <property type="entry name" value="Nucleotidylyl transferase"/>
    <property type="match status" value="1"/>
</dbReference>
<dbReference type="EC" id="6.1.1.10" evidence="2"/>
<dbReference type="Gene3D" id="1.10.730.10">
    <property type="entry name" value="Isoleucyl-tRNA Synthetase, Domain 1"/>
    <property type="match status" value="1"/>
</dbReference>
<organism evidence="12 13">
    <name type="scientific">Phanerochaete carnosa (strain HHB-10118-sp)</name>
    <name type="common">White-rot fungus</name>
    <name type="synonym">Peniophora carnosa</name>
    <dbReference type="NCBI Taxonomy" id="650164"/>
    <lineage>
        <taxon>Eukaryota</taxon>
        <taxon>Fungi</taxon>
        <taxon>Dikarya</taxon>
        <taxon>Basidiomycota</taxon>
        <taxon>Agaricomycotina</taxon>
        <taxon>Agaricomycetes</taxon>
        <taxon>Polyporales</taxon>
        <taxon>Phanerochaetaceae</taxon>
        <taxon>Phanerochaete</taxon>
    </lineage>
</organism>
<comment type="catalytic activity">
    <reaction evidence="8">
        <text>tRNA(Met) + L-methionine + ATP = L-methionyl-tRNA(Met) + AMP + diphosphate</text>
        <dbReference type="Rhea" id="RHEA:13481"/>
        <dbReference type="Rhea" id="RHEA-COMP:9667"/>
        <dbReference type="Rhea" id="RHEA-COMP:9698"/>
        <dbReference type="ChEBI" id="CHEBI:30616"/>
        <dbReference type="ChEBI" id="CHEBI:33019"/>
        <dbReference type="ChEBI" id="CHEBI:57844"/>
        <dbReference type="ChEBI" id="CHEBI:78442"/>
        <dbReference type="ChEBI" id="CHEBI:78530"/>
        <dbReference type="ChEBI" id="CHEBI:456215"/>
        <dbReference type="EC" id="6.1.1.10"/>
    </reaction>
</comment>
<evidence type="ECO:0000256" key="4">
    <source>
        <dbReference type="ARBA" id="ARBA00022741"/>
    </source>
</evidence>
<dbReference type="Gene3D" id="3.40.50.620">
    <property type="entry name" value="HUPs"/>
    <property type="match status" value="1"/>
</dbReference>
<feature type="domain" description="Methionyl/Leucyl tRNA synthetase" evidence="11">
    <location>
        <begin position="2"/>
        <end position="329"/>
    </location>
</feature>
<name>K5W7S3_PHACS</name>
<comment type="similarity">
    <text evidence="1 10">Belongs to the class-I aminoacyl-tRNA synthetase family.</text>
</comment>
<dbReference type="GO" id="GO:0006431">
    <property type="term" value="P:methionyl-tRNA aminoacylation"/>
    <property type="evidence" value="ECO:0007669"/>
    <property type="project" value="InterPro"/>
</dbReference>
<dbReference type="PANTHER" id="PTHR43326">
    <property type="entry name" value="METHIONYL-TRNA SYNTHETASE"/>
    <property type="match status" value="1"/>
</dbReference>
<dbReference type="InterPro" id="IPR014758">
    <property type="entry name" value="Met-tRNA_synth"/>
</dbReference>
<evidence type="ECO:0000259" key="11">
    <source>
        <dbReference type="Pfam" id="PF09334"/>
    </source>
</evidence>
<dbReference type="Pfam" id="PF09334">
    <property type="entry name" value="tRNA-synt_1g"/>
    <property type="match status" value="1"/>
</dbReference>
<keyword evidence="4 10" id="KW-0547">Nucleotide-binding</keyword>
<dbReference type="InterPro" id="IPR014729">
    <property type="entry name" value="Rossmann-like_a/b/a_fold"/>
</dbReference>
<accession>K5W7S3</accession>
<dbReference type="InParanoid" id="K5W7S3"/>
<keyword evidence="3 10" id="KW-0436">Ligase</keyword>
<keyword evidence="7 10" id="KW-0030">Aminoacyl-tRNA synthetase</keyword>
<evidence type="ECO:0000256" key="6">
    <source>
        <dbReference type="ARBA" id="ARBA00022917"/>
    </source>
</evidence>
<dbReference type="Proteomes" id="UP000008370">
    <property type="component" value="Unassembled WGS sequence"/>
</dbReference>
<dbReference type="OrthoDB" id="24670at2759"/>
<proteinExistence type="inferred from homology"/>
<evidence type="ECO:0000256" key="2">
    <source>
        <dbReference type="ARBA" id="ARBA00012838"/>
    </source>
</evidence>
<dbReference type="InterPro" id="IPR023457">
    <property type="entry name" value="Met-tRNA_synth_2"/>
</dbReference>
<protein>
    <recommendedName>
        <fullName evidence="9">Probable methionine--tRNA ligase, mitochondrial</fullName>
        <ecNumber evidence="2">6.1.1.10</ecNumber>
    </recommendedName>
</protein>
<gene>
    <name evidence="12" type="ORF">PHACADRAFT_192397</name>
</gene>
<dbReference type="PANTHER" id="PTHR43326:SF1">
    <property type="entry name" value="METHIONINE--TRNA LIGASE, MITOCHONDRIAL"/>
    <property type="match status" value="1"/>
</dbReference>
<evidence type="ECO:0000256" key="5">
    <source>
        <dbReference type="ARBA" id="ARBA00022840"/>
    </source>
</evidence>
<evidence type="ECO:0000256" key="3">
    <source>
        <dbReference type="ARBA" id="ARBA00022598"/>
    </source>
</evidence>
<evidence type="ECO:0000256" key="8">
    <source>
        <dbReference type="ARBA" id="ARBA00047364"/>
    </source>
</evidence>
<dbReference type="EMBL" id="JH930469">
    <property type="protein sequence ID" value="EKM59998.1"/>
    <property type="molecule type" value="Genomic_DNA"/>
</dbReference>
<dbReference type="NCBIfam" id="TIGR00398">
    <property type="entry name" value="metG"/>
    <property type="match status" value="1"/>
</dbReference>
<dbReference type="GO" id="GO:0005524">
    <property type="term" value="F:ATP binding"/>
    <property type="evidence" value="ECO:0007669"/>
    <property type="project" value="UniProtKB-KW"/>
</dbReference>
<sequence length="494" mass="55749">MTGTDEHGLKIQQAAKAKGLEPQAFCDELSQHFRGLAAKANISHTRFSRTTEKEHYEAVQHLWRGLDAKGLIYKGKHEGWYSVTDECFYTDGQVTKVVSSNPEEDQFHISVETGSKVEWTQEENYKFRLSVFRESLLNHYQQHPDAVYPEQFHADVVATLSVPVEDLSVSRPRSRLSWGIPVPNDPEHTIYVWIDALTVYLSATGYPWKSDLTSLPEAIWPPNVQIIGKDILRFHAIYLPAMLQALGLPLSRQLLTHSHWTVGQRKMSKSVGNVADPFEAIDEFGPDVVRYYLARVGGRFKDDVDWSHSQLEKHFRELMSLLGNTYMRITSKKIMEKVRVVSVEQTVEPFSEHMRTIYNRLLPGDSSIASAVDQEMSRLKIADALEHIMNLLGQANELMTLTEPWAKDTGLHHTIGVQTIVLHTLRVCGILLQPFIPSKAEELLDALFIPVSHRTLAYANLGEGRVGGVTPGLRLFNAPRSGEKAHGTKGRPVE</sequence>
<dbReference type="STRING" id="650164.K5W7S3"/>
<dbReference type="RefSeq" id="XP_007392546.1">
    <property type="nucleotide sequence ID" value="XM_007392484.1"/>
</dbReference>
<evidence type="ECO:0000313" key="13">
    <source>
        <dbReference type="Proteomes" id="UP000008370"/>
    </source>
</evidence>
<dbReference type="SUPFAM" id="SSF47323">
    <property type="entry name" value="Anticodon-binding domain of a subclass of class I aminoacyl-tRNA synthetases"/>
    <property type="match status" value="1"/>
</dbReference>
<reference evidence="12 13" key="1">
    <citation type="journal article" date="2012" name="BMC Genomics">
        <title>Comparative genomics of the white-rot fungi, Phanerochaete carnosa and P. chrysosporium, to elucidate the genetic basis of the distinct wood types they colonize.</title>
        <authorList>
            <person name="Suzuki H."/>
            <person name="MacDonald J."/>
            <person name="Syed K."/>
            <person name="Salamov A."/>
            <person name="Hori C."/>
            <person name="Aerts A."/>
            <person name="Henrissat B."/>
            <person name="Wiebenga A."/>
            <person name="vanKuyk P.A."/>
            <person name="Barry K."/>
            <person name="Lindquist E."/>
            <person name="LaButti K."/>
            <person name="Lapidus A."/>
            <person name="Lucas S."/>
            <person name="Coutinho P."/>
            <person name="Gong Y."/>
            <person name="Samejima M."/>
            <person name="Mahadevan R."/>
            <person name="Abou-Zaid M."/>
            <person name="de Vries R.P."/>
            <person name="Igarashi K."/>
            <person name="Yadav J.S."/>
            <person name="Grigoriev I.V."/>
            <person name="Master E.R."/>
        </authorList>
    </citation>
    <scope>NUCLEOTIDE SEQUENCE [LARGE SCALE GENOMIC DNA]</scope>
    <source>
        <strain evidence="12 13">HHB-10118-sp</strain>
    </source>
</reference>
<evidence type="ECO:0000313" key="12">
    <source>
        <dbReference type="EMBL" id="EKM59998.1"/>
    </source>
</evidence>
<evidence type="ECO:0000256" key="10">
    <source>
        <dbReference type="RuleBase" id="RU363039"/>
    </source>
</evidence>
<evidence type="ECO:0000256" key="7">
    <source>
        <dbReference type="ARBA" id="ARBA00023146"/>
    </source>
</evidence>
<dbReference type="GO" id="GO:0004825">
    <property type="term" value="F:methionine-tRNA ligase activity"/>
    <property type="evidence" value="ECO:0007669"/>
    <property type="project" value="UniProtKB-EC"/>
</dbReference>
<dbReference type="CDD" id="cd00814">
    <property type="entry name" value="MetRS_core"/>
    <property type="match status" value="1"/>
</dbReference>
<keyword evidence="5 10" id="KW-0067">ATP-binding</keyword>
<dbReference type="HOGENOM" id="CLU_009710_9_0_1"/>
<keyword evidence="13" id="KW-1185">Reference proteome</keyword>
<dbReference type="InterPro" id="IPR033911">
    <property type="entry name" value="MetRS_core"/>
</dbReference>
<keyword evidence="6 10" id="KW-0648">Protein biosynthesis</keyword>
<dbReference type="PRINTS" id="PR01041">
    <property type="entry name" value="TRNASYNTHMET"/>
</dbReference>